<evidence type="ECO:0000259" key="5">
    <source>
        <dbReference type="Pfam" id="PF03167"/>
    </source>
</evidence>
<dbReference type="Pfam" id="PF03167">
    <property type="entry name" value="UDG"/>
    <property type="match status" value="1"/>
</dbReference>
<keyword evidence="2" id="KW-0378">Hydrolase</keyword>
<protein>
    <recommendedName>
        <fullName evidence="5">Uracil-DNA glycosylase-like domain-containing protein</fullName>
    </recommendedName>
</protein>
<keyword evidence="7" id="KW-1185">Reference proteome</keyword>
<dbReference type="GO" id="GO:0008263">
    <property type="term" value="F:pyrimidine-specific mismatch base pair DNA N-glycosylase activity"/>
    <property type="evidence" value="ECO:0007669"/>
    <property type="project" value="TreeGrafter"/>
</dbReference>
<feature type="region of interest" description="Disordered" evidence="4">
    <location>
        <begin position="120"/>
        <end position="232"/>
    </location>
</feature>
<dbReference type="InterPro" id="IPR036895">
    <property type="entry name" value="Uracil-DNA_glycosylase-like_sf"/>
</dbReference>
<dbReference type="InterPro" id="IPR015637">
    <property type="entry name" value="MUG/TDG"/>
</dbReference>
<reference evidence="6 7" key="1">
    <citation type="submission" date="2017-12" db="EMBL/GenBank/DDBJ databases">
        <title>Comparative genomics of Botrytis spp.</title>
        <authorList>
            <person name="Valero-Jimenez C.A."/>
            <person name="Tapia P."/>
            <person name="Veloso J."/>
            <person name="Silva-Moreno E."/>
            <person name="Staats M."/>
            <person name="Valdes J.H."/>
            <person name="Van Kan J.A.L."/>
        </authorList>
    </citation>
    <scope>NUCLEOTIDE SEQUENCE [LARGE SCALE GENOMIC DNA]</scope>
    <source>
        <strain evidence="6 7">Be9601</strain>
    </source>
</reference>
<gene>
    <name evidence="6" type="ORF">BELL_0235g00020</name>
</gene>
<keyword evidence="1" id="KW-0227">DNA damage</keyword>
<dbReference type="GO" id="GO:0004844">
    <property type="term" value="F:uracil DNA N-glycosylase activity"/>
    <property type="evidence" value="ECO:0007669"/>
    <property type="project" value="TreeGrafter"/>
</dbReference>
<evidence type="ECO:0000256" key="1">
    <source>
        <dbReference type="ARBA" id="ARBA00022763"/>
    </source>
</evidence>
<dbReference type="GO" id="GO:0006285">
    <property type="term" value="P:base-excision repair, AP site formation"/>
    <property type="evidence" value="ECO:0007669"/>
    <property type="project" value="InterPro"/>
</dbReference>
<dbReference type="PANTHER" id="PTHR12159:SF9">
    <property type="entry name" value="G_T MISMATCH-SPECIFIC THYMINE DNA GLYCOSYLASE"/>
    <property type="match status" value="1"/>
</dbReference>
<keyword evidence="3" id="KW-0234">DNA repair</keyword>
<feature type="compositionally biased region" description="Basic and acidic residues" evidence="4">
    <location>
        <begin position="150"/>
        <end position="163"/>
    </location>
</feature>
<dbReference type="SUPFAM" id="SSF52141">
    <property type="entry name" value="Uracil-DNA glycosylase-like"/>
    <property type="match status" value="1"/>
</dbReference>
<dbReference type="Proteomes" id="UP000297229">
    <property type="component" value="Unassembled WGS sequence"/>
</dbReference>
<proteinExistence type="predicted"/>
<dbReference type="CDD" id="cd10028">
    <property type="entry name" value="UDG-F2_TDG_MUG"/>
    <property type="match status" value="1"/>
</dbReference>
<name>A0A4Z1JMV0_9HELO</name>
<dbReference type="FunFam" id="3.40.470.10:FF:000010">
    <property type="entry name" value="G/U mismatch-specific DNA glycosylase"/>
    <property type="match status" value="1"/>
</dbReference>
<feature type="region of interest" description="Disordered" evidence="4">
    <location>
        <begin position="35"/>
        <end position="93"/>
    </location>
</feature>
<accession>A0A4Z1JMV0</accession>
<dbReference type="EMBL" id="PQXM01000234">
    <property type="protein sequence ID" value="TGO75079.1"/>
    <property type="molecule type" value="Genomic_DNA"/>
</dbReference>
<dbReference type="AlphaFoldDB" id="A0A4Z1JMV0"/>
<evidence type="ECO:0000256" key="3">
    <source>
        <dbReference type="ARBA" id="ARBA00023204"/>
    </source>
</evidence>
<feature type="compositionally biased region" description="Low complexity" evidence="4">
    <location>
        <begin position="78"/>
        <end position="90"/>
    </location>
</feature>
<dbReference type="InterPro" id="IPR005122">
    <property type="entry name" value="Uracil-DNA_glycosylase-like"/>
</dbReference>
<feature type="compositionally biased region" description="Low complexity" evidence="4">
    <location>
        <begin position="166"/>
        <end position="177"/>
    </location>
</feature>
<feature type="domain" description="Uracil-DNA glycosylase-like" evidence="5">
    <location>
        <begin position="245"/>
        <end position="421"/>
    </location>
</feature>
<dbReference type="STRING" id="278938.A0A4Z1JMV0"/>
<organism evidence="6 7">
    <name type="scientific">Botrytis elliptica</name>
    <dbReference type="NCBI Taxonomy" id="278938"/>
    <lineage>
        <taxon>Eukaryota</taxon>
        <taxon>Fungi</taxon>
        <taxon>Dikarya</taxon>
        <taxon>Ascomycota</taxon>
        <taxon>Pezizomycotina</taxon>
        <taxon>Leotiomycetes</taxon>
        <taxon>Helotiales</taxon>
        <taxon>Sclerotiniaceae</taxon>
        <taxon>Botrytis</taxon>
    </lineage>
</organism>
<sequence>MLITTLTSYPLPKNMGKQVNSKYFKKEEMVADAAPNITAPSFQGKLDLSSFTYSPNPPPRPPRPRRQNPRITPRDLLSKSSTSQSSLSPLKQEFCTDAPDVTAGFQSEFESNRLEAWNCKSPEQGTHEHRNHKDGMSCNEAGRNSPEGMSEQHDRLIKMELRGDCTPSPMTSPIPTSVQKRRSPTMRPVEVPKNANATPSPLKLRLDSISATPASKPSPAKKRRSRAGGGYKPPSHYAHLSFLPDVIAPNLLCLFVGLNPGLLTAQVGHAYAHPSNRFWKILYSSGCTTRLLKAEDDVKLPELYSLGNTNIVERPTRNGGELSKKEMDEGVSLLEEKIRVYRPEVVALVGKGIWESVWRVKKGRAMAKDEFRYGWQSEEENLGVIKGEDSWRGARLFVASSTSGLAASLSPAEKEKIWGELGSWIVQRRKERDGLNEVKEELKVEDCG</sequence>
<comment type="caution">
    <text evidence="6">The sequence shown here is derived from an EMBL/GenBank/DDBJ whole genome shotgun (WGS) entry which is preliminary data.</text>
</comment>
<evidence type="ECO:0000256" key="2">
    <source>
        <dbReference type="ARBA" id="ARBA00022801"/>
    </source>
</evidence>
<dbReference type="Gene3D" id="3.40.470.10">
    <property type="entry name" value="Uracil-DNA glycosylase-like domain"/>
    <property type="match status" value="1"/>
</dbReference>
<dbReference type="PANTHER" id="PTHR12159">
    <property type="entry name" value="G/T AND G/U MISMATCH-SPECIFIC DNA GLYCOSYLASE"/>
    <property type="match status" value="1"/>
</dbReference>
<evidence type="ECO:0000256" key="4">
    <source>
        <dbReference type="SAM" id="MobiDB-lite"/>
    </source>
</evidence>
<evidence type="ECO:0000313" key="6">
    <source>
        <dbReference type="EMBL" id="TGO75079.1"/>
    </source>
</evidence>
<evidence type="ECO:0000313" key="7">
    <source>
        <dbReference type="Proteomes" id="UP000297229"/>
    </source>
</evidence>
<feature type="compositionally biased region" description="Basic and acidic residues" evidence="4">
    <location>
        <begin position="125"/>
        <end position="135"/>
    </location>
</feature>